<name>A0A078RH23_PHOVU</name>
<accession>A0A078RH23</accession>
<dbReference type="AlphaFoldDB" id="A0A078RH23"/>
<reference evidence="1 2" key="1">
    <citation type="submission" date="2014-04" db="EMBL/GenBank/DDBJ databases">
        <authorList>
            <person name="Sears C."/>
            <person name="Carroll K."/>
            <person name="Sack B.R."/>
            <person name="Qadri F."/>
            <person name="Myers L.L."/>
            <person name="Chung G.-T."/>
            <person name="Escheverria P."/>
            <person name="Fraser C.M."/>
            <person name="Sadzewicz L."/>
            <person name="Shefchek K.A."/>
            <person name="Tallon L."/>
            <person name="Das S.P."/>
            <person name="Daugherty S."/>
            <person name="Mongodin E.F."/>
        </authorList>
    </citation>
    <scope>NUCLEOTIDE SEQUENCE [LARGE SCALE GENOMIC DNA]</scope>
    <source>
        <strain evidence="2">3775 SL(B) 10 (iv)</strain>
    </source>
</reference>
<sequence length="45" mass="5292">MHESFVLYRMDTHSELIWVDFGKCRNVISLFANRGVGLDFLIDVF</sequence>
<comment type="caution">
    <text evidence="1">The sequence shown here is derived from an EMBL/GenBank/DDBJ whole genome shotgun (WGS) entry which is preliminary data.</text>
</comment>
<evidence type="ECO:0000313" key="1">
    <source>
        <dbReference type="EMBL" id="KDS33222.1"/>
    </source>
</evidence>
<protein>
    <submittedName>
        <fullName evidence="1">Uncharacterized protein</fullName>
    </submittedName>
</protein>
<evidence type="ECO:0000313" key="2">
    <source>
        <dbReference type="Proteomes" id="UP000028134"/>
    </source>
</evidence>
<gene>
    <name evidence="1" type="ORF">M097_0382</name>
</gene>
<dbReference type="PATRIC" id="fig|1339350.3.peg.366"/>
<dbReference type="Proteomes" id="UP000028134">
    <property type="component" value="Unassembled WGS sequence"/>
</dbReference>
<proteinExistence type="predicted"/>
<dbReference type="EMBL" id="JNHI01000002">
    <property type="protein sequence ID" value="KDS33222.1"/>
    <property type="molecule type" value="Genomic_DNA"/>
</dbReference>
<organism evidence="1 2">
    <name type="scientific">Phocaeicola vulgatus str. 3775 SL</name>
    <name type="common">B</name>
    <name type="synonym">iv</name>
    <dbReference type="NCBI Taxonomy" id="1339350"/>
    <lineage>
        <taxon>Bacteria</taxon>
        <taxon>Pseudomonadati</taxon>
        <taxon>Bacteroidota</taxon>
        <taxon>Bacteroidia</taxon>
        <taxon>Bacteroidales</taxon>
        <taxon>Bacteroidaceae</taxon>
        <taxon>Phocaeicola</taxon>
    </lineage>
</organism>